<dbReference type="InterPro" id="IPR016166">
    <property type="entry name" value="FAD-bd_PCMH"/>
</dbReference>
<dbReference type="PANTHER" id="PTHR11908:SF132">
    <property type="entry name" value="ALDEHYDE OXIDASE 1-RELATED"/>
    <property type="match status" value="1"/>
</dbReference>
<proteinExistence type="predicted"/>
<reference evidence="6 7" key="1">
    <citation type="journal article" date="2017" name="Curr. Biol.">
        <title>The Evolution of Venom by Co-option of Single-Copy Genes.</title>
        <authorList>
            <person name="Martinson E.O."/>
            <person name="Mrinalini"/>
            <person name="Kelkar Y.D."/>
            <person name="Chang C.H."/>
            <person name="Werren J.H."/>
        </authorList>
    </citation>
    <scope>NUCLEOTIDE SEQUENCE [LARGE SCALE GENOMIC DNA]</scope>
    <source>
        <strain evidence="6 7">Alberta</strain>
        <tissue evidence="6">Whole body</tissue>
    </source>
</reference>
<dbReference type="AlphaFoldDB" id="A0A232FH30"/>
<name>A0A232FH30_9HYME</name>
<accession>A0A232FH30</accession>
<dbReference type="InterPro" id="IPR002346">
    <property type="entry name" value="Mopterin_DH_FAD-bd"/>
</dbReference>
<keyword evidence="3" id="KW-0500">Molybdenum</keyword>
<dbReference type="InterPro" id="IPR016169">
    <property type="entry name" value="FAD-bd_PCMH_sub2"/>
</dbReference>
<comment type="caution">
    <text evidence="6">The sequence shown here is derived from an EMBL/GenBank/DDBJ whole genome shotgun (WGS) entry which is preliminary data.</text>
</comment>
<dbReference type="STRING" id="543379.A0A232FH30"/>
<dbReference type="Gene3D" id="3.30.465.10">
    <property type="match status" value="1"/>
</dbReference>
<dbReference type="EMBL" id="NNAY01000211">
    <property type="protein sequence ID" value="OXU29995.1"/>
    <property type="molecule type" value="Genomic_DNA"/>
</dbReference>
<dbReference type="SUPFAM" id="SSF56176">
    <property type="entry name" value="FAD-binding/transporter-associated domain-like"/>
    <property type="match status" value="1"/>
</dbReference>
<evidence type="ECO:0000256" key="4">
    <source>
        <dbReference type="ARBA" id="ARBA00023140"/>
    </source>
</evidence>
<organism evidence="6 7">
    <name type="scientific">Trichomalopsis sarcophagae</name>
    <dbReference type="NCBI Taxonomy" id="543379"/>
    <lineage>
        <taxon>Eukaryota</taxon>
        <taxon>Metazoa</taxon>
        <taxon>Ecdysozoa</taxon>
        <taxon>Arthropoda</taxon>
        <taxon>Hexapoda</taxon>
        <taxon>Insecta</taxon>
        <taxon>Pterygota</taxon>
        <taxon>Neoptera</taxon>
        <taxon>Endopterygota</taxon>
        <taxon>Hymenoptera</taxon>
        <taxon>Apocrita</taxon>
        <taxon>Proctotrupomorpha</taxon>
        <taxon>Chalcidoidea</taxon>
        <taxon>Pteromalidae</taxon>
        <taxon>Pteromalinae</taxon>
        <taxon>Trichomalopsis</taxon>
    </lineage>
</organism>
<dbReference type="InterPro" id="IPR016208">
    <property type="entry name" value="Ald_Oxase/xanthine_DH-like"/>
</dbReference>
<evidence type="ECO:0000256" key="1">
    <source>
        <dbReference type="ARBA" id="ARBA00004275"/>
    </source>
</evidence>
<keyword evidence="7" id="KW-1185">Reference proteome</keyword>
<evidence type="ECO:0000313" key="6">
    <source>
        <dbReference type="EMBL" id="OXU29995.1"/>
    </source>
</evidence>
<dbReference type="GO" id="GO:0005506">
    <property type="term" value="F:iron ion binding"/>
    <property type="evidence" value="ECO:0007669"/>
    <property type="project" value="InterPro"/>
</dbReference>
<dbReference type="GO" id="GO:0016491">
    <property type="term" value="F:oxidoreductase activity"/>
    <property type="evidence" value="ECO:0007669"/>
    <property type="project" value="InterPro"/>
</dbReference>
<dbReference type="InterPro" id="IPR036318">
    <property type="entry name" value="FAD-bd_PCMH-like_sf"/>
</dbReference>
<gene>
    <name evidence="6" type="ORF">TSAR_008941</name>
</gene>
<dbReference type="Proteomes" id="UP000215335">
    <property type="component" value="Unassembled WGS sequence"/>
</dbReference>
<comment type="subunit">
    <text evidence="2">Homodimer.</text>
</comment>
<protein>
    <recommendedName>
        <fullName evidence="5">FAD-binding PCMH-type domain-containing protein</fullName>
    </recommendedName>
</protein>
<dbReference type="Pfam" id="PF00941">
    <property type="entry name" value="FAD_binding_5"/>
    <property type="match status" value="1"/>
</dbReference>
<dbReference type="GO" id="GO:0005777">
    <property type="term" value="C:peroxisome"/>
    <property type="evidence" value="ECO:0007669"/>
    <property type="project" value="UniProtKB-SubCell"/>
</dbReference>
<feature type="domain" description="FAD-binding PCMH-type" evidence="5">
    <location>
        <begin position="1"/>
        <end position="152"/>
    </location>
</feature>
<evidence type="ECO:0000256" key="3">
    <source>
        <dbReference type="ARBA" id="ARBA00022505"/>
    </source>
</evidence>
<keyword evidence="4" id="KW-0576">Peroxisome</keyword>
<dbReference type="PROSITE" id="PS51387">
    <property type="entry name" value="FAD_PCMH"/>
    <property type="match status" value="1"/>
</dbReference>
<evidence type="ECO:0000259" key="5">
    <source>
        <dbReference type="PROSITE" id="PS51387"/>
    </source>
</evidence>
<dbReference type="GO" id="GO:0071949">
    <property type="term" value="F:FAD binding"/>
    <property type="evidence" value="ECO:0007669"/>
    <property type="project" value="InterPro"/>
</dbReference>
<evidence type="ECO:0000313" key="7">
    <source>
        <dbReference type="Proteomes" id="UP000215335"/>
    </source>
</evidence>
<sequence length="152" mass="17301">MKTTAINSSIGAYRISKKDLYIDINAVSDLHAIRKSNTKLSICACLTLENMEVSFQKYSKHTGFEYLNQLADHVDSIGHVAMRNIGTIAGNLMLKHQHREFQSDLFLILETVGAEIHVLESKGSNIVLNFRDFLEIDMRYKLIYSVVLPRLK</sequence>
<evidence type="ECO:0000256" key="2">
    <source>
        <dbReference type="ARBA" id="ARBA00011738"/>
    </source>
</evidence>
<comment type="subcellular location">
    <subcellularLocation>
        <location evidence="1">Peroxisome</location>
    </subcellularLocation>
</comment>
<dbReference type="PANTHER" id="PTHR11908">
    <property type="entry name" value="XANTHINE DEHYDROGENASE"/>
    <property type="match status" value="1"/>
</dbReference>